<dbReference type="Proteomes" id="UP000630353">
    <property type="component" value="Unassembled WGS sequence"/>
</dbReference>
<name>A0A918XRA4_9PROT</name>
<reference evidence="3" key="2">
    <citation type="submission" date="2020-09" db="EMBL/GenBank/DDBJ databases">
        <authorList>
            <person name="Sun Q."/>
            <person name="Kim S."/>
        </authorList>
    </citation>
    <scope>NUCLEOTIDE SEQUENCE</scope>
    <source>
        <strain evidence="3">KCTC 42651</strain>
    </source>
</reference>
<dbReference type="PROSITE" id="PS51257">
    <property type="entry name" value="PROKAR_LIPOPROTEIN"/>
    <property type="match status" value="1"/>
</dbReference>
<keyword evidence="2" id="KW-0732">Signal</keyword>
<proteinExistence type="predicted"/>
<accession>A0A918XRA4</accession>
<feature type="signal peptide" evidence="2">
    <location>
        <begin position="1"/>
        <end position="19"/>
    </location>
</feature>
<evidence type="ECO:0000313" key="3">
    <source>
        <dbReference type="EMBL" id="GHD48561.1"/>
    </source>
</evidence>
<keyword evidence="1" id="KW-0175">Coiled coil</keyword>
<evidence type="ECO:0008006" key="5">
    <source>
        <dbReference type="Google" id="ProtNLM"/>
    </source>
</evidence>
<sequence length="226" mass="23983">MIRISIVAGLALAVVGCGATPKNGEVMEGDVRMQPVAVATDGGAARCTARALLMNRSRSKPEWEATVEAPATVHLPRNARVVELVCAPVGGGPATARYLTSQESSEAKQGQAATGAMFLLLGGLPALATGMAQRTDVYEFPATATVSLAPPASAGPADRKAFADRRAAEIEQDMEAWRKLRWALCEAEQSPGSSALDDHCQRDLDDLKRRREQLTAEVRAMKTAQN</sequence>
<evidence type="ECO:0000256" key="2">
    <source>
        <dbReference type="SAM" id="SignalP"/>
    </source>
</evidence>
<organism evidence="3 4">
    <name type="scientific">Thalassobaculum fulvum</name>
    <dbReference type="NCBI Taxonomy" id="1633335"/>
    <lineage>
        <taxon>Bacteria</taxon>
        <taxon>Pseudomonadati</taxon>
        <taxon>Pseudomonadota</taxon>
        <taxon>Alphaproteobacteria</taxon>
        <taxon>Rhodospirillales</taxon>
        <taxon>Thalassobaculaceae</taxon>
        <taxon>Thalassobaculum</taxon>
    </lineage>
</organism>
<evidence type="ECO:0000256" key="1">
    <source>
        <dbReference type="SAM" id="Coils"/>
    </source>
</evidence>
<gene>
    <name evidence="3" type="ORF">GCM10017083_19790</name>
</gene>
<evidence type="ECO:0000313" key="4">
    <source>
        <dbReference type="Proteomes" id="UP000630353"/>
    </source>
</evidence>
<comment type="caution">
    <text evidence="3">The sequence shown here is derived from an EMBL/GenBank/DDBJ whole genome shotgun (WGS) entry which is preliminary data.</text>
</comment>
<keyword evidence="4" id="KW-1185">Reference proteome</keyword>
<dbReference type="RefSeq" id="WP_189988896.1">
    <property type="nucleotide sequence ID" value="NZ_BMZS01000004.1"/>
</dbReference>
<feature type="coiled-coil region" evidence="1">
    <location>
        <begin position="197"/>
        <end position="224"/>
    </location>
</feature>
<dbReference type="EMBL" id="BMZS01000004">
    <property type="protein sequence ID" value="GHD48561.1"/>
    <property type="molecule type" value="Genomic_DNA"/>
</dbReference>
<reference evidence="3" key="1">
    <citation type="journal article" date="2014" name="Int. J. Syst. Evol. Microbiol.">
        <title>Complete genome sequence of Corynebacterium casei LMG S-19264T (=DSM 44701T), isolated from a smear-ripened cheese.</title>
        <authorList>
            <consortium name="US DOE Joint Genome Institute (JGI-PGF)"/>
            <person name="Walter F."/>
            <person name="Albersmeier A."/>
            <person name="Kalinowski J."/>
            <person name="Ruckert C."/>
        </authorList>
    </citation>
    <scope>NUCLEOTIDE SEQUENCE</scope>
    <source>
        <strain evidence="3">KCTC 42651</strain>
    </source>
</reference>
<protein>
    <recommendedName>
        <fullName evidence="5">Lipoprotein</fullName>
    </recommendedName>
</protein>
<feature type="chain" id="PRO_5036745738" description="Lipoprotein" evidence="2">
    <location>
        <begin position="20"/>
        <end position="226"/>
    </location>
</feature>
<dbReference type="AlphaFoldDB" id="A0A918XRA4"/>